<dbReference type="Gene3D" id="3.30.70.330">
    <property type="match status" value="1"/>
</dbReference>
<protein>
    <recommendedName>
        <fullName evidence="3">Serine/arginine-rich splicing factor 2</fullName>
    </recommendedName>
    <alternativeName>
        <fullName evidence="11">Splicing component, 35 kDa</fullName>
    </alternativeName>
    <alternativeName>
        <fullName evidence="10">Splicing factor SC35</fullName>
    </alternativeName>
    <alternativeName>
        <fullName evidence="9">Splicing factor, arginine/serine-rich 2</fullName>
    </alternativeName>
</protein>
<dbReference type="SUPFAM" id="SSF54928">
    <property type="entry name" value="RNA-binding domain, RBD"/>
    <property type="match status" value="1"/>
</dbReference>
<dbReference type="InterPro" id="IPR003954">
    <property type="entry name" value="RRM_euk-type"/>
</dbReference>
<dbReference type="Proteomes" id="UP000681967">
    <property type="component" value="Unassembled WGS sequence"/>
</dbReference>
<evidence type="ECO:0000256" key="10">
    <source>
        <dbReference type="ARBA" id="ARBA00029667"/>
    </source>
</evidence>
<keyword evidence="8" id="KW-0539">Nucleus</keyword>
<dbReference type="InterPro" id="IPR018222">
    <property type="entry name" value="Nuclear_transport_factor_2_euk"/>
</dbReference>
<dbReference type="Proteomes" id="UP000681720">
    <property type="component" value="Unassembled WGS sequence"/>
</dbReference>
<evidence type="ECO:0000313" key="19">
    <source>
        <dbReference type="EMBL" id="CAF4105263.1"/>
    </source>
</evidence>
<dbReference type="InterPro" id="IPR000504">
    <property type="entry name" value="RRM_dom"/>
</dbReference>
<keyword evidence="21" id="KW-1185">Reference proteome</keyword>
<dbReference type="InterPro" id="IPR051106">
    <property type="entry name" value="RNA-bind/splicing_reg"/>
</dbReference>
<dbReference type="PROSITE" id="PS50177">
    <property type="entry name" value="NTF2_DOMAIN"/>
    <property type="match status" value="1"/>
</dbReference>
<keyword evidence="4" id="KW-0597">Phosphoprotein</keyword>
<dbReference type="SUPFAM" id="SSF54427">
    <property type="entry name" value="NTF2-like"/>
    <property type="match status" value="1"/>
</dbReference>
<feature type="domain" description="NTF2" evidence="15">
    <location>
        <begin position="173"/>
        <end position="297"/>
    </location>
</feature>
<keyword evidence="7" id="KW-0508">mRNA splicing</keyword>
<dbReference type="EMBL" id="CAJOBG010000060">
    <property type="protein sequence ID" value="CAF3748567.1"/>
    <property type="molecule type" value="Genomic_DNA"/>
</dbReference>
<feature type="domain" description="RRM" evidence="14">
    <location>
        <begin position="22"/>
        <end position="100"/>
    </location>
</feature>
<comment type="subcellular location">
    <subcellularLocation>
        <location evidence="2">Cytoplasm</location>
        <location evidence="2">Stress granule</location>
    </subcellularLocation>
    <subcellularLocation>
        <location evidence="1">Nucleus</location>
    </subcellularLocation>
</comment>
<dbReference type="InterPro" id="IPR002075">
    <property type="entry name" value="NTF2_dom"/>
</dbReference>
<dbReference type="PROSITE" id="PS50102">
    <property type="entry name" value="RRM"/>
    <property type="match status" value="1"/>
</dbReference>
<dbReference type="GO" id="GO:0010494">
    <property type="term" value="C:cytoplasmic stress granule"/>
    <property type="evidence" value="ECO:0007669"/>
    <property type="project" value="UniProtKB-SubCell"/>
</dbReference>
<reference evidence="17" key="1">
    <citation type="submission" date="2021-02" db="EMBL/GenBank/DDBJ databases">
        <authorList>
            <person name="Nowell W R."/>
        </authorList>
    </citation>
    <scope>NUCLEOTIDE SEQUENCE</scope>
</reference>
<dbReference type="InterPro" id="IPR032710">
    <property type="entry name" value="NTF2-like_dom_sf"/>
</dbReference>
<dbReference type="GO" id="GO:0008380">
    <property type="term" value="P:RNA splicing"/>
    <property type="evidence" value="ECO:0007669"/>
    <property type="project" value="UniProtKB-KW"/>
</dbReference>
<dbReference type="EMBL" id="CAJOBJ010008171">
    <property type="protein sequence ID" value="CAF4105263.1"/>
    <property type="molecule type" value="Genomic_DNA"/>
</dbReference>
<dbReference type="GO" id="GO:0003723">
    <property type="term" value="F:RNA binding"/>
    <property type="evidence" value="ECO:0007669"/>
    <property type="project" value="UniProtKB-UniRule"/>
</dbReference>
<dbReference type="SMART" id="SM00360">
    <property type="entry name" value="RRM"/>
    <property type="match status" value="1"/>
</dbReference>
<evidence type="ECO:0000313" key="21">
    <source>
        <dbReference type="Proteomes" id="UP000663866"/>
    </source>
</evidence>
<dbReference type="GO" id="GO:0005634">
    <property type="term" value="C:nucleus"/>
    <property type="evidence" value="ECO:0007669"/>
    <property type="project" value="UniProtKB-SubCell"/>
</dbReference>
<evidence type="ECO:0000313" key="17">
    <source>
        <dbReference type="EMBL" id="CAF3945347.1"/>
    </source>
</evidence>
<comment type="caution">
    <text evidence="17">The sequence shown here is derived from an EMBL/GenBank/DDBJ whole genome shotgun (WGS) entry which is preliminary data.</text>
</comment>
<evidence type="ECO:0000256" key="8">
    <source>
        <dbReference type="ARBA" id="ARBA00023242"/>
    </source>
</evidence>
<evidence type="ECO:0000256" key="1">
    <source>
        <dbReference type="ARBA" id="ARBA00004123"/>
    </source>
</evidence>
<gene>
    <name evidence="18" type="ORF">BYL167_LOCUS15758</name>
    <name evidence="19" type="ORF">GIL414_LOCUS17304</name>
    <name evidence="16" type="ORF">OVN521_LOCUS992</name>
    <name evidence="17" type="ORF">UXM345_LOCUS13011</name>
</gene>
<evidence type="ECO:0000256" key="12">
    <source>
        <dbReference type="PROSITE-ProRule" id="PRU00176"/>
    </source>
</evidence>
<proteinExistence type="predicted"/>
<evidence type="ECO:0000256" key="2">
    <source>
        <dbReference type="ARBA" id="ARBA00004210"/>
    </source>
</evidence>
<feature type="compositionally biased region" description="Basic residues" evidence="13">
    <location>
        <begin position="111"/>
        <end position="132"/>
    </location>
</feature>
<evidence type="ECO:0000256" key="4">
    <source>
        <dbReference type="ARBA" id="ARBA00022553"/>
    </source>
</evidence>
<evidence type="ECO:0000313" key="18">
    <source>
        <dbReference type="EMBL" id="CAF4038705.1"/>
    </source>
</evidence>
<accession>A0A819K8E5</accession>
<dbReference type="AlphaFoldDB" id="A0A819K8E5"/>
<dbReference type="EMBL" id="CAJOBF010001386">
    <property type="protein sequence ID" value="CAF3945347.1"/>
    <property type="molecule type" value="Genomic_DNA"/>
</dbReference>
<dbReference type="Gene3D" id="3.10.450.50">
    <property type="match status" value="1"/>
</dbReference>
<evidence type="ECO:0000259" key="15">
    <source>
        <dbReference type="PROSITE" id="PS50177"/>
    </source>
</evidence>
<evidence type="ECO:0000256" key="7">
    <source>
        <dbReference type="ARBA" id="ARBA00023187"/>
    </source>
</evidence>
<dbReference type="Proteomes" id="UP000663842">
    <property type="component" value="Unassembled WGS sequence"/>
</dbReference>
<evidence type="ECO:0000256" key="13">
    <source>
        <dbReference type="SAM" id="MobiDB-lite"/>
    </source>
</evidence>
<feature type="region of interest" description="Disordered" evidence="13">
    <location>
        <begin position="102"/>
        <end position="134"/>
    </location>
</feature>
<dbReference type="InterPro" id="IPR035979">
    <property type="entry name" value="RBD_domain_sf"/>
</dbReference>
<evidence type="ECO:0000256" key="3">
    <source>
        <dbReference type="ARBA" id="ARBA00015058"/>
    </source>
</evidence>
<dbReference type="CDD" id="cd12311">
    <property type="entry name" value="RRM_SRSF2_SRSF8"/>
    <property type="match status" value="1"/>
</dbReference>
<dbReference type="EMBL" id="CAJOBH010005890">
    <property type="protein sequence ID" value="CAF4038705.1"/>
    <property type="molecule type" value="Genomic_DNA"/>
</dbReference>
<evidence type="ECO:0000259" key="14">
    <source>
        <dbReference type="PROSITE" id="PS50102"/>
    </source>
</evidence>
<evidence type="ECO:0000256" key="6">
    <source>
        <dbReference type="ARBA" id="ARBA00022884"/>
    </source>
</evidence>
<evidence type="ECO:0000313" key="16">
    <source>
        <dbReference type="EMBL" id="CAF3748567.1"/>
    </source>
</evidence>
<dbReference type="PANTHER" id="PTHR48028:SF4">
    <property type="entry name" value="SC35-LIKE SPLICING FACTOR"/>
    <property type="match status" value="1"/>
</dbReference>
<evidence type="ECO:0000256" key="5">
    <source>
        <dbReference type="ARBA" id="ARBA00022664"/>
    </source>
</evidence>
<dbReference type="Pfam" id="PF00076">
    <property type="entry name" value="RRM_1"/>
    <property type="match status" value="1"/>
</dbReference>
<dbReference type="SMART" id="SM00361">
    <property type="entry name" value="RRM_1"/>
    <property type="match status" value="1"/>
</dbReference>
<keyword evidence="6 12" id="KW-0694">RNA-binding</keyword>
<evidence type="ECO:0000313" key="20">
    <source>
        <dbReference type="Proteomes" id="UP000663842"/>
    </source>
</evidence>
<keyword evidence="5" id="KW-0507">mRNA processing</keyword>
<dbReference type="Pfam" id="PF02136">
    <property type="entry name" value="NTF2"/>
    <property type="match status" value="1"/>
</dbReference>
<dbReference type="PANTHER" id="PTHR48028">
    <property type="entry name" value="GLYCINE-RICH RNA-BINDING PROTEIN RZ1A"/>
    <property type="match status" value="1"/>
</dbReference>
<name>A0A819K8E5_9BILA</name>
<dbReference type="GO" id="GO:0006397">
    <property type="term" value="P:mRNA processing"/>
    <property type="evidence" value="ECO:0007669"/>
    <property type="project" value="UniProtKB-KW"/>
</dbReference>
<sequence>MSSRSRNTDDRRGVSPKVDVMYSLKVDNLTYRTRVEDLRRCFEKFGSIGDIYIPRDQFSRSSRGYAFVRFSKKRDAQDALERMDGTDLDGREIRVQFARYGRASATDSREKVRHRRTRSRSRSPRRSKHRSRNPALGLHVIHGQNQHLHKYSLYESMATTTDQQKKCREDVDAVANFSKRYYDIFDARRHDIEKFYQAQAKLVWNGTELDGSGTIAKYLIALPPTRHNIYALDFFPMNDLFPNEPKTFQVFVSGAVVYGSPESNSVPKEKRLFSHVFVLTVDINSSIWVITNECFRFHE</sequence>
<evidence type="ECO:0000256" key="11">
    <source>
        <dbReference type="ARBA" id="ARBA00032663"/>
    </source>
</evidence>
<evidence type="ECO:0000256" key="9">
    <source>
        <dbReference type="ARBA" id="ARBA00029589"/>
    </source>
</evidence>
<organism evidence="17 20">
    <name type="scientific">Rotaria magnacalcarata</name>
    <dbReference type="NCBI Taxonomy" id="392030"/>
    <lineage>
        <taxon>Eukaryota</taxon>
        <taxon>Metazoa</taxon>
        <taxon>Spiralia</taxon>
        <taxon>Gnathifera</taxon>
        <taxon>Rotifera</taxon>
        <taxon>Eurotatoria</taxon>
        <taxon>Bdelloidea</taxon>
        <taxon>Philodinida</taxon>
        <taxon>Philodinidae</taxon>
        <taxon>Rotaria</taxon>
    </lineage>
</organism>
<dbReference type="Proteomes" id="UP000663866">
    <property type="component" value="Unassembled WGS sequence"/>
</dbReference>
<dbReference type="InterPro" id="IPR012677">
    <property type="entry name" value="Nucleotide-bd_a/b_plait_sf"/>
</dbReference>